<proteinExistence type="predicted"/>
<name>A0ABS5PRX7_9FIRM</name>
<dbReference type="EMBL" id="JAHBCL010000027">
    <property type="protein sequence ID" value="MBS7527920.1"/>
    <property type="molecule type" value="Genomic_DNA"/>
</dbReference>
<accession>A0ABS5PRX7</accession>
<sequence length="179" mass="20817">MKIAVLGYSGSGKSTLSAFLGDLYHIPVLHLDTVQFKQNWHERDRDEALAMVDRFMTQDDWVIDGNYSGFAQAERLQMADTIIYMNFSRWQCLWRVWKRYRAHRNQVRPSMANGCIEKLDIEFIKWILFDGRSAAKRKHYAALLKRYAAKTIVLHNQSELDAYQLSVASKCAKRPSQPA</sequence>
<dbReference type="PANTHER" id="PTHR37816:SF3">
    <property type="entry name" value="MODULATES DNA TOPOLOGY"/>
    <property type="match status" value="1"/>
</dbReference>
<dbReference type="PANTHER" id="PTHR37816">
    <property type="entry name" value="YALI0E33011P"/>
    <property type="match status" value="1"/>
</dbReference>
<dbReference type="SUPFAM" id="SSF52540">
    <property type="entry name" value="P-loop containing nucleoside triphosphate hydrolases"/>
    <property type="match status" value="1"/>
</dbReference>
<dbReference type="Proteomes" id="UP000746471">
    <property type="component" value="Unassembled WGS sequence"/>
</dbReference>
<dbReference type="InterPro" id="IPR027417">
    <property type="entry name" value="P-loop_NTPase"/>
</dbReference>
<gene>
    <name evidence="1" type="ORF">KHM83_14640</name>
</gene>
<dbReference type="InterPro" id="IPR052922">
    <property type="entry name" value="Cytidylate_Kinase-2"/>
</dbReference>
<evidence type="ECO:0000313" key="1">
    <source>
        <dbReference type="EMBL" id="MBS7527920.1"/>
    </source>
</evidence>
<dbReference type="NCBIfam" id="NF005576">
    <property type="entry name" value="PRK07261.1"/>
    <property type="match status" value="1"/>
</dbReference>
<reference evidence="1 2" key="1">
    <citation type="submission" date="2021-05" db="EMBL/GenBank/DDBJ databases">
        <title>Fusibacter ferrireducens sp. nov., an anaerobic, sulfur- and Fe-reducing bacterium isolated from the mangrove sediment.</title>
        <authorList>
            <person name="Qiu D."/>
        </authorList>
    </citation>
    <scope>NUCLEOTIDE SEQUENCE [LARGE SCALE GENOMIC DNA]</scope>
    <source>
        <strain evidence="1 2">DSM 12116</strain>
    </source>
</reference>
<dbReference type="RefSeq" id="WP_213237779.1">
    <property type="nucleotide sequence ID" value="NZ_JAHBCL010000027.1"/>
</dbReference>
<organism evidence="1 2">
    <name type="scientific">Fusibacter paucivorans</name>
    <dbReference type="NCBI Taxonomy" id="76009"/>
    <lineage>
        <taxon>Bacteria</taxon>
        <taxon>Bacillati</taxon>
        <taxon>Bacillota</taxon>
        <taxon>Clostridia</taxon>
        <taxon>Eubacteriales</taxon>
        <taxon>Eubacteriales Family XII. Incertae Sedis</taxon>
        <taxon>Fusibacter</taxon>
    </lineage>
</organism>
<protein>
    <submittedName>
        <fullName evidence="1">DNA topology modulation protein</fullName>
    </submittedName>
</protein>
<comment type="caution">
    <text evidence="1">The sequence shown here is derived from an EMBL/GenBank/DDBJ whole genome shotgun (WGS) entry which is preliminary data.</text>
</comment>
<evidence type="ECO:0000313" key="2">
    <source>
        <dbReference type="Proteomes" id="UP000746471"/>
    </source>
</evidence>
<dbReference type="Gene3D" id="3.40.50.300">
    <property type="entry name" value="P-loop containing nucleotide triphosphate hydrolases"/>
    <property type="match status" value="1"/>
</dbReference>
<keyword evidence="2" id="KW-1185">Reference proteome</keyword>